<sequence length="260" mass="28031">MTTRAFSHCLRARCALTLALARARARAIADKVGHIRRSARAQAPSPAAPTPTDAHAEHAAKLAELANAHAAQLRAVKSATEAALAKVERLTHTVRLLDAQQNTRETAVRPSPAGLDKTAERIDRLESFVHELQQRRAAAEQALAAAVRTDKSDGAPAKDDRTQRQVALAYALAAAEASTQAQAEHNSRLEAELQQLRAEAGMPSPPPVCAHLAHIEELEDDLRECTASTKRLAQEIEDIMASRKARAARDEARRAEAAQA</sequence>
<accession>A0ACC1LG04</accession>
<dbReference type="EMBL" id="JANBUN010000061">
    <property type="protein sequence ID" value="KAJ2807388.1"/>
    <property type="molecule type" value="Genomic_DNA"/>
</dbReference>
<comment type="caution">
    <text evidence="1">The sequence shown here is derived from an EMBL/GenBank/DDBJ whole genome shotgun (WGS) entry which is preliminary data.</text>
</comment>
<organism evidence="1 2">
    <name type="scientific">Coemansia helicoidea</name>
    <dbReference type="NCBI Taxonomy" id="1286919"/>
    <lineage>
        <taxon>Eukaryota</taxon>
        <taxon>Fungi</taxon>
        <taxon>Fungi incertae sedis</taxon>
        <taxon>Zoopagomycota</taxon>
        <taxon>Kickxellomycotina</taxon>
        <taxon>Kickxellomycetes</taxon>
        <taxon>Kickxellales</taxon>
        <taxon>Kickxellaceae</taxon>
        <taxon>Coemansia</taxon>
    </lineage>
</organism>
<reference evidence="1" key="1">
    <citation type="submission" date="2022-07" db="EMBL/GenBank/DDBJ databases">
        <title>Phylogenomic reconstructions and comparative analyses of Kickxellomycotina fungi.</title>
        <authorList>
            <person name="Reynolds N.K."/>
            <person name="Stajich J.E."/>
            <person name="Barry K."/>
            <person name="Grigoriev I.V."/>
            <person name="Crous P."/>
            <person name="Smith M.E."/>
        </authorList>
    </citation>
    <scope>NUCLEOTIDE SEQUENCE</scope>
    <source>
        <strain evidence="1">BCRC 34780</strain>
    </source>
</reference>
<name>A0ACC1LG04_9FUNG</name>
<keyword evidence="2" id="KW-1185">Reference proteome</keyword>
<gene>
    <name evidence="1" type="ORF">H4R21_000497</name>
</gene>
<dbReference type="Proteomes" id="UP001140087">
    <property type="component" value="Unassembled WGS sequence"/>
</dbReference>
<proteinExistence type="predicted"/>
<evidence type="ECO:0000313" key="2">
    <source>
        <dbReference type="Proteomes" id="UP001140087"/>
    </source>
</evidence>
<protein>
    <submittedName>
        <fullName evidence="1">Uncharacterized protein</fullName>
    </submittedName>
</protein>
<evidence type="ECO:0000313" key="1">
    <source>
        <dbReference type="EMBL" id="KAJ2807388.1"/>
    </source>
</evidence>